<comment type="similarity">
    <text evidence="1 9 10">Belongs to the peptidase A8 family.</text>
</comment>
<reference evidence="11 12" key="1">
    <citation type="submission" date="2014-09" db="EMBL/GenBank/DDBJ databases">
        <title>Complete genome sequence of Endomicrobium proavitum.</title>
        <authorList>
            <person name="Zheng H."/>
        </authorList>
    </citation>
    <scope>NUCLEOTIDE SEQUENCE [LARGE SCALE GENOMIC DNA]</scope>
    <source>
        <strain evidence="11 12">Rsa215</strain>
    </source>
</reference>
<keyword evidence="5 9" id="KW-0064">Aspartyl protease</keyword>
<dbReference type="EC" id="3.4.23.36" evidence="9"/>
<dbReference type="STRING" id="1408281.Epro_0165"/>
<dbReference type="UniPathway" id="UPA00665"/>
<evidence type="ECO:0000256" key="8">
    <source>
        <dbReference type="ARBA" id="ARBA00023136"/>
    </source>
</evidence>
<evidence type="ECO:0000256" key="1">
    <source>
        <dbReference type="ARBA" id="ARBA00006139"/>
    </source>
</evidence>
<dbReference type="AlphaFoldDB" id="A0A0G3WJ98"/>
<accession>A0A0G3WJ98</accession>
<dbReference type="PANTHER" id="PTHR33695">
    <property type="entry name" value="LIPOPROTEIN SIGNAL PEPTIDASE"/>
    <property type="match status" value="1"/>
</dbReference>
<feature type="active site" evidence="9">
    <location>
        <position position="115"/>
    </location>
</feature>
<dbReference type="PATRIC" id="fig|1408281.3.peg.170"/>
<keyword evidence="11" id="KW-0449">Lipoprotein</keyword>
<evidence type="ECO:0000313" key="11">
    <source>
        <dbReference type="EMBL" id="AKL97544.1"/>
    </source>
</evidence>
<dbReference type="HAMAP" id="MF_00161">
    <property type="entry name" value="LspA"/>
    <property type="match status" value="1"/>
</dbReference>
<keyword evidence="6 9" id="KW-0378">Hydrolase</keyword>
<gene>
    <name evidence="9 11" type="primary">lspA</name>
    <name evidence="11" type="ORF">Epro_0165</name>
</gene>
<comment type="caution">
    <text evidence="9">Lacks conserved residue(s) required for the propagation of feature annotation.</text>
</comment>
<feature type="active site" evidence="9">
    <location>
        <position position="133"/>
    </location>
</feature>
<proteinExistence type="inferred from homology"/>
<dbReference type="PANTHER" id="PTHR33695:SF1">
    <property type="entry name" value="LIPOPROTEIN SIGNAL PEPTIDASE"/>
    <property type="match status" value="1"/>
</dbReference>
<feature type="transmembrane region" description="Helical" evidence="9">
    <location>
        <begin position="91"/>
        <end position="109"/>
    </location>
</feature>
<dbReference type="Pfam" id="PF01252">
    <property type="entry name" value="Peptidase_A8"/>
    <property type="match status" value="1"/>
</dbReference>
<keyword evidence="2 9" id="KW-1003">Cell membrane</keyword>
<evidence type="ECO:0000313" key="12">
    <source>
        <dbReference type="Proteomes" id="UP000035337"/>
    </source>
</evidence>
<dbReference type="NCBIfam" id="TIGR00077">
    <property type="entry name" value="lspA"/>
    <property type="match status" value="1"/>
</dbReference>
<dbReference type="PRINTS" id="PR00781">
    <property type="entry name" value="LIPOSIGPTASE"/>
</dbReference>
<evidence type="ECO:0000256" key="9">
    <source>
        <dbReference type="HAMAP-Rule" id="MF_00161"/>
    </source>
</evidence>
<feature type="transmembrane region" description="Helical" evidence="9">
    <location>
        <begin position="61"/>
        <end position="79"/>
    </location>
</feature>
<dbReference type="KEGG" id="epo:Epro_0165"/>
<keyword evidence="12" id="KW-1185">Reference proteome</keyword>
<evidence type="ECO:0000256" key="3">
    <source>
        <dbReference type="ARBA" id="ARBA00022670"/>
    </source>
</evidence>
<evidence type="ECO:0000256" key="5">
    <source>
        <dbReference type="ARBA" id="ARBA00022750"/>
    </source>
</evidence>
<sequence>MKKPFIVCAVILALDQLMKFLVEKFIPLGSAVKVVGLFDFFNITHVTNTGVAFSFFQGKNFLFALIIAVFLICVLAWVIKNKEKITTLQKYAFCLIIAGGAGNLIDRIFRGAVVDFLDFGINSLRWPSFNVADSCVCVAAALVFVDMCKSFKKGNK</sequence>
<evidence type="ECO:0000256" key="4">
    <source>
        <dbReference type="ARBA" id="ARBA00022692"/>
    </source>
</evidence>
<protein>
    <recommendedName>
        <fullName evidence="9">Lipoprotein signal peptidase</fullName>
        <ecNumber evidence="9">3.4.23.36</ecNumber>
    </recommendedName>
    <alternativeName>
        <fullName evidence="9">Prolipoprotein signal peptidase</fullName>
    </alternativeName>
    <alternativeName>
        <fullName evidence="9">Signal peptidase II</fullName>
        <shortName evidence="9">SPase II</shortName>
    </alternativeName>
</protein>
<keyword evidence="7 9" id="KW-1133">Transmembrane helix</keyword>
<keyword evidence="3 9" id="KW-0645">Protease</keyword>
<keyword evidence="8 9" id="KW-0472">Membrane</keyword>
<evidence type="ECO:0000256" key="7">
    <source>
        <dbReference type="ARBA" id="ARBA00022989"/>
    </source>
</evidence>
<dbReference type="Proteomes" id="UP000035337">
    <property type="component" value="Chromosome"/>
</dbReference>
<feature type="transmembrane region" description="Helical" evidence="9">
    <location>
        <begin position="129"/>
        <end position="148"/>
    </location>
</feature>
<dbReference type="GO" id="GO:0005886">
    <property type="term" value="C:plasma membrane"/>
    <property type="evidence" value="ECO:0007669"/>
    <property type="project" value="UniProtKB-SubCell"/>
</dbReference>
<evidence type="ECO:0000256" key="6">
    <source>
        <dbReference type="ARBA" id="ARBA00022801"/>
    </source>
</evidence>
<keyword evidence="4 9" id="KW-0812">Transmembrane</keyword>
<name>A0A0G3WJ98_9BACT</name>
<dbReference type="GO" id="GO:0006508">
    <property type="term" value="P:proteolysis"/>
    <property type="evidence" value="ECO:0007669"/>
    <property type="project" value="UniProtKB-KW"/>
</dbReference>
<evidence type="ECO:0000256" key="10">
    <source>
        <dbReference type="RuleBase" id="RU004181"/>
    </source>
</evidence>
<comment type="subcellular location">
    <subcellularLocation>
        <location evidence="9">Cell membrane</location>
        <topology evidence="9">Multi-pass membrane protein</topology>
    </subcellularLocation>
</comment>
<dbReference type="InterPro" id="IPR001872">
    <property type="entry name" value="Peptidase_A8"/>
</dbReference>
<organism evidence="11 12">
    <name type="scientific">Endomicrobium proavitum</name>
    <dbReference type="NCBI Taxonomy" id="1408281"/>
    <lineage>
        <taxon>Bacteria</taxon>
        <taxon>Pseudomonadati</taxon>
        <taxon>Elusimicrobiota</taxon>
        <taxon>Endomicrobiia</taxon>
        <taxon>Endomicrobiales</taxon>
        <taxon>Endomicrobiaceae</taxon>
        <taxon>Endomicrobium</taxon>
    </lineage>
</organism>
<dbReference type="EMBL" id="CP009498">
    <property type="protein sequence ID" value="AKL97544.1"/>
    <property type="molecule type" value="Genomic_DNA"/>
</dbReference>
<dbReference type="RefSeq" id="WP_052569710.1">
    <property type="nucleotide sequence ID" value="NZ_CP009498.1"/>
</dbReference>
<evidence type="ECO:0000256" key="2">
    <source>
        <dbReference type="ARBA" id="ARBA00022475"/>
    </source>
</evidence>
<comment type="pathway">
    <text evidence="9">Protein modification; lipoprotein biosynthesis (signal peptide cleavage).</text>
</comment>
<comment type="catalytic activity">
    <reaction evidence="9">
        <text>Release of signal peptides from bacterial membrane prolipoproteins. Hydrolyzes -Xaa-Yaa-Zaa-|-(S,diacylglyceryl)Cys-, in which Xaa is hydrophobic (preferably Leu), and Yaa (Ala or Ser) and Zaa (Gly or Ala) have small, neutral side chains.</text>
        <dbReference type="EC" id="3.4.23.36"/>
    </reaction>
</comment>
<dbReference type="OrthoDB" id="9810259at2"/>
<dbReference type="GO" id="GO:0004190">
    <property type="term" value="F:aspartic-type endopeptidase activity"/>
    <property type="evidence" value="ECO:0007669"/>
    <property type="project" value="UniProtKB-UniRule"/>
</dbReference>
<comment type="function">
    <text evidence="9">This protein specifically catalyzes the removal of signal peptides from prolipoproteins.</text>
</comment>